<reference evidence="4" key="2">
    <citation type="submission" date="2025-08" db="UniProtKB">
        <authorList>
            <consortium name="Ensembl"/>
        </authorList>
    </citation>
    <scope>IDENTIFICATION</scope>
</reference>
<feature type="compositionally biased region" description="Polar residues" evidence="2">
    <location>
        <begin position="721"/>
        <end position="731"/>
    </location>
</feature>
<dbReference type="Proteomes" id="UP000265120">
    <property type="component" value="Chromosome 20"/>
</dbReference>
<dbReference type="OMA" id="HLEKTCA"/>
<dbReference type="RefSeq" id="XP_008332914.1">
    <property type="nucleotide sequence ID" value="XM_008334692.3"/>
</dbReference>
<reference evidence="4" key="3">
    <citation type="submission" date="2025-09" db="UniProtKB">
        <authorList>
            <consortium name="Ensembl"/>
        </authorList>
    </citation>
    <scope>IDENTIFICATION</scope>
</reference>
<reference evidence="4 5" key="1">
    <citation type="journal article" date="2014" name="Nat. Genet.">
        <title>Whole-genome sequence of a flatfish provides insights into ZW sex chromosome evolution and adaptation to a benthic lifestyle.</title>
        <authorList>
            <person name="Chen S."/>
            <person name="Zhang G."/>
            <person name="Shao C."/>
            <person name="Huang Q."/>
            <person name="Liu G."/>
            <person name="Zhang P."/>
            <person name="Song W."/>
            <person name="An N."/>
            <person name="Chalopin D."/>
            <person name="Volff J.N."/>
            <person name="Hong Y."/>
            <person name="Li Q."/>
            <person name="Sha Z."/>
            <person name="Zhou H."/>
            <person name="Xie M."/>
            <person name="Yu Q."/>
            <person name="Liu Y."/>
            <person name="Xiang H."/>
            <person name="Wang N."/>
            <person name="Wu K."/>
            <person name="Yang C."/>
            <person name="Zhou Q."/>
            <person name="Liao X."/>
            <person name="Yang L."/>
            <person name="Hu Q."/>
            <person name="Zhang J."/>
            <person name="Meng L."/>
            <person name="Jin L."/>
            <person name="Tian Y."/>
            <person name="Lian J."/>
            <person name="Yang J."/>
            <person name="Miao G."/>
            <person name="Liu S."/>
            <person name="Liang Z."/>
            <person name="Yan F."/>
            <person name="Li Y."/>
            <person name="Sun B."/>
            <person name="Zhang H."/>
            <person name="Zhang J."/>
            <person name="Zhu Y."/>
            <person name="Du M."/>
            <person name="Zhao Y."/>
            <person name="Schartl M."/>
            <person name="Tang Q."/>
            <person name="Wang J."/>
        </authorList>
    </citation>
    <scope>NUCLEOTIDE SEQUENCE</scope>
</reference>
<evidence type="ECO:0000313" key="4">
    <source>
        <dbReference type="Ensembl" id="ENSCSEP00000028396.1"/>
    </source>
</evidence>
<keyword evidence="5" id="KW-1185">Reference proteome</keyword>
<sequence length="908" mass="101364">MGASSSGLLDEAKMSAVKGLVEGMLKNFGDFYEKQYSAAYFGHIHQEVEPKKEGRGLLLKQRPQYAPDEVLHQSNVKFSCWYEQGKKSRGRYIVLKRDYRVEIHESMETFNHGSSAKLVIHPVGGTVFISEEESRAHLEKTCAGLLNGVKEDSSSVVSSPDLPAVYLHLPYTGYTCFLFKLKEERDNFLSALESCIRHCNLEPWSESSYENQAFIRALQLYRQDRGCYESWEMLLGAEEHVLTNQMMEEVLPWLQSQLQSKLKGKKTERIRLWLATVHATHVVVFPLITAGLEALKVKCHHAAFASQTLIRADLDQITSSLSFLEEKIRVCVREEAETVHTECVAPYLLSIIEVLAENTSAGIEEMQQTLHTQIDSAFTHKNGGGTEETKETLFSLRSISLEQCYEKVKNLTELLVDLKQRFGLSSVQRLVHSALLEMERLLDRAVYTLELFLQSARMQSSEILVKTERATKRVLKQLDYDSKVVQKKFYHDALLEITLPVVIKRMDNKWRTDLQQFEQYIFSDYSSFILVRNVYDNVLRSILSAQIEAVVQEAMTKKSKNPLVDISDLAFSQYSLLGQASLCPTTDGQVSHTPAEVTADGPSAAVKEEGPLPQSDPQLHPEPKSDLSPAQSSDHNMVVLPTVTIVTKDLDEPTNEEDSHSNTIQKNGHIESDAPSTTDSADSATPELLPARESVHSCPDSSEPSLSSLLSLLSNDASSEVSQRAQTSASDHASEDTGGDQSSHPVPTHPPPDSPTKISLESLNRAIVCNGTEDSVTEMTAHGMADRAVYLTGQIKESWDLERLKEEKQAEAETTAESGERKDDEQEASENEKQTEDEENIKNEGCHTGNEEEEEKLLQTPEPVESQAEYSPQPSQDSVAIIRELVTEVTEVEIDVTPCPDSSNTPSP</sequence>
<protein>
    <submittedName>
        <fullName evidence="4">Protein Niban</fullName>
    </submittedName>
</protein>
<feature type="domain" description="Niban 1/2/3" evidence="3">
    <location>
        <begin position="342"/>
        <end position="500"/>
    </location>
</feature>
<dbReference type="InParanoid" id="A0A3P8WSA8"/>
<dbReference type="OrthoDB" id="8436080at2759"/>
<feature type="compositionally biased region" description="Basic and acidic residues" evidence="2">
    <location>
        <begin position="798"/>
        <end position="811"/>
    </location>
</feature>
<feature type="compositionally biased region" description="Low complexity" evidence="2">
    <location>
        <begin position="673"/>
        <end position="685"/>
    </location>
</feature>
<evidence type="ECO:0000313" key="5">
    <source>
        <dbReference type="Proteomes" id="UP000265120"/>
    </source>
</evidence>
<dbReference type="GeneTree" id="ENSGT00940000154149"/>
<dbReference type="PANTHER" id="PTHR14392">
    <property type="entry name" value="NIBAN FAMILY MEMBER"/>
    <property type="match status" value="1"/>
</dbReference>
<proteinExistence type="inferred from homology"/>
<feature type="region of interest" description="Disordered" evidence="2">
    <location>
        <begin position="716"/>
        <end position="764"/>
    </location>
</feature>
<dbReference type="Ensembl" id="ENSCSET00000028778.1">
    <property type="protein sequence ID" value="ENSCSEP00000028396.1"/>
    <property type="gene ID" value="ENSCSEG00000018169.1"/>
</dbReference>
<feature type="compositionally biased region" description="Polar residues" evidence="2">
    <location>
        <begin position="868"/>
        <end position="878"/>
    </location>
</feature>
<dbReference type="Pfam" id="PF26089">
    <property type="entry name" value="PH_Niban2"/>
    <property type="match status" value="1"/>
</dbReference>
<dbReference type="PANTHER" id="PTHR14392:SF3">
    <property type="entry name" value="PROTEIN NIBAN 1"/>
    <property type="match status" value="1"/>
</dbReference>
<comment type="similarity">
    <text evidence="1">Belongs to the Niban family.</text>
</comment>
<feature type="region of interest" description="Disordered" evidence="2">
    <location>
        <begin position="650"/>
        <end position="685"/>
    </location>
</feature>
<dbReference type="InterPro" id="IPR026088">
    <property type="entry name" value="Niban-like"/>
</dbReference>
<dbReference type="Pfam" id="PF26086">
    <property type="entry name" value="Niban2"/>
    <property type="match status" value="1"/>
</dbReference>
<feature type="region of interest" description="Disordered" evidence="2">
    <location>
        <begin position="798"/>
        <end position="879"/>
    </location>
</feature>
<evidence type="ECO:0000256" key="1">
    <source>
        <dbReference type="ARBA" id="ARBA00010251"/>
    </source>
</evidence>
<feature type="region of interest" description="Disordered" evidence="2">
    <location>
        <begin position="585"/>
        <end position="638"/>
    </location>
</feature>
<accession>A0A3P8WSA8</accession>
<dbReference type="AlphaFoldDB" id="A0A3P8WSA8"/>
<dbReference type="GeneID" id="103396559"/>
<feature type="compositionally biased region" description="Basic and acidic residues" evidence="2">
    <location>
        <begin position="818"/>
        <end position="845"/>
    </location>
</feature>
<dbReference type="InterPro" id="IPR059060">
    <property type="entry name" value="Niban_1/2/3_dom"/>
</dbReference>
<organism evidence="4 5">
    <name type="scientific">Cynoglossus semilaevis</name>
    <name type="common">Tongue sole</name>
    <dbReference type="NCBI Taxonomy" id="244447"/>
    <lineage>
        <taxon>Eukaryota</taxon>
        <taxon>Metazoa</taxon>
        <taxon>Chordata</taxon>
        <taxon>Craniata</taxon>
        <taxon>Vertebrata</taxon>
        <taxon>Euteleostomi</taxon>
        <taxon>Actinopterygii</taxon>
        <taxon>Neopterygii</taxon>
        <taxon>Teleostei</taxon>
        <taxon>Neoteleostei</taxon>
        <taxon>Acanthomorphata</taxon>
        <taxon>Carangaria</taxon>
        <taxon>Pleuronectiformes</taxon>
        <taxon>Pleuronectoidei</taxon>
        <taxon>Cynoglossidae</taxon>
        <taxon>Cynoglossinae</taxon>
        <taxon>Cynoglossus</taxon>
    </lineage>
</organism>
<dbReference type="KEGG" id="csem:103396559"/>
<name>A0A3P8WSA8_CYNSE</name>
<evidence type="ECO:0000256" key="2">
    <source>
        <dbReference type="SAM" id="MobiDB-lite"/>
    </source>
</evidence>
<evidence type="ECO:0000259" key="3">
    <source>
        <dbReference type="Pfam" id="PF26086"/>
    </source>
</evidence>